<reference evidence="1" key="1">
    <citation type="submission" date="2021-06" db="EMBL/GenBank/DDBJ databases">
        <authorList>
            <person name="Kallberg Y."/>
            <person name="Tangrot J."/>
            <person name="Rosling A."/>
        </authorList>
    </citation>
    <scope>NUCLEOTIDE SEQUENCE</scope>
    <source>
        <strain evidence="1">MA461A</strain>
    </source>
</reference>
<comment type="caution">
    <text evidence="1">The sequence shown here is derived from an EMBL/GenBank/DDBJ whole genome shotgun (WGS) entry which is preliminary data.</text>
</comment>
<name>A0ACA9SX34_9GLOM</name>
<accession>A0ACA9SX34</accession>
<evidence type="ECO:0000313" key="1">
    <source>
        <dbReference type="EMBL" id="CAG8849476.1"/>
    </source>
</evidence>
<sequence>ASNELLHSDTSNTSDEDSSDTENCNSLTSNSQTQKTTNQIHPPVRCKYCPKKYKRELATRMQKHTNICINAPESAKTIKTKANFQQINLVNNPELKTRQNVMDNYISIDRMDRNKLLDLEYKFAKAMEFFHALRPSFRIPNYAKLSGELLNKVYEDVKKE</sequence>
<evidence type="ECO:0000313" key="2">
    <source>
        <dbReference type="Proteomes" id="UP000789920"/>
    </source>
</evidence>
<feature type="non-terminal residue" evidence="1">
    <location>
        <position position="1"/>
    </location>
</feature>
<gene>
    <name evidence="1" type="ORF">RPERSI_LOCUS35606</name>
</gene>
<feature type="non-terminal residue" evidence="1">
    <location>
        <position position="160"/>
    </location>
</feature>
<dbReference type="EMBL" id="CAJVQC010165707">
    <property type="protein sequence ID" value="CAG8849476.1"/>
    <property type="molecule type" value="Genomic_DNA"/>
</dbReference>
<proteinExistence type="predicted"/>
<dbReference type="Proteomes" id="UP000789920">
    <property type="component" value="Unassembled WGS sequence"/>
</dbReference>
<organism evidence="1 2">
    <name type="scientific">Racocetra persica</name>
    <dbReference type="NCBI Taxonomy" id="160502"/>
    <lineage>
        <taxon>Eukaryota</taxon>
        <taxon>Fungi</taxon>
        <taxon>Fungi incertae sedis</taxon>
        <taxon>Mucoromycota</taxon>
        <taxon>Glomeromycotina</taxon>
        <taxon>Glomeromycetes</taxon>
        <taxon>Diversisporales</taxon>
        <taxon>Gigasporaceae</taxon>
        <taxon>Racocetra</taxon>
    </lineage>
</organism>
<protein>
    <submittedName>
        <fullName evidence="1">7473_t:CDS:1</fullName>
    </submittedName>
</protein>
<keyword evidence="2" id="KW-1185">Reference proteome</keyword>